<comment type="similarity">
    <text evidence="7">Belongs to the binding-protein-dependent transport system permease family.</text>
</comment>
<keyword evidence="3" id="KW-1003">Cell membrane</keyword>
<proteinExistence type="inferred from homology"/>
<dbReference type="SUPFAM" id="SSF161098">
    <property type="entry name" value="MetI-like"/>
    <property type="match status" value="1"/>
</dbReference>
<evidence type="ECO:0000256" key="7">
    <source>
        <dbReference type="RuleBase" id="RU363032"/>
    </source>
</evidence>
<comment type="subcellular location">
    <subcellularLocation>
        <location evidence="1 7">Cell membrane</location>
        <topology evidence="1 7">Multi-pass membrane protein</topology>
    </subcellularLocation>
</comment>
<evidence type="ECO:0000313" key="10">
    <source>
        <dbReference type="EMBL" id="GAA2026073.1"/>
    </source>
</evidence>
<dbReference type="RefSeq" id="WP_344369411.1">
    <property type="nucleotide sequence ID" value="NZ_BAAAPW010000001.1"/>
</dbReference>
<dbReference type="InterPro" id="IPR051393">
    <property type="entry name" value="ABC_transporter_permease"/>
</dbReference>
<dbReference type="CDD" id="cd06261">
    <property type="entry name" value="TM_PBP2"/>
    <property type="match status" value="1"/>
</dbReference>
<dbReference type="Pfam" id="PF00528">
    <property type="entry name" value="BPD_transp_1"/>
    <property type="match status" value="1"/>
</dbReference>
<evidence type="ECO:0000259" key="9">
    <source>
        <dbReference type="PROSITE" id="PS50928"/>
    </source>
</evidence>
<feature type="transmembrane region" description="Helical" evidence="7">
    <location>
        <begin position="179"/>
        <end position="200"/>
    </location>
</feature>
<evidence type="ECO:0000256" key="4">
    <source>
        <dbReference type="ARBA" id="ARBA00022692"/>
    </source>
</evidence>
<keyword evidence="5 7" id="KW-1133">Transmembrane helix</keyword>
<keyword evidence="2 7" id="KW-0813">Transport</keyword>
<protein>
    <submittedName>
        <fullName evidence="10">Sugar ABC transporter permease</fullName>
    </submittedName>
</protein>
<dbReference type="Gene3D" id="1.10.3720.10">
    <property type="entry name" value="MetI-like"/>
    <property type="match status" value="1"/>
</dbReference>
<keyword evidence="11" id="KW-1185">Reference proteome</keyword>
<evidence type="ECO:0000313" key="11">
    <source>
        <dbReference type="Proteomes" id="UP001501196"/>
    </source>
</evidence>
<organism evidence="10 11">
    <name type="scientific">Agromyces tropicus</name>
    <dbReference type="NCBI Taxonomy" id="555371"/>
    <lineage>
        <taxon>Bacteria</taxon>
        <taxon>Bacillati</taxon>
        <taxon>Actinomycetota</taxon>
        <taxon>Actinomycetes</taxon>
        <taxon>Micrococcales</taxon>
        <taxon>Microbacteriaceae</taxon>
        <taxon>Agromyces</taxon>
    </lineage>
</organism>
<dbReference type="InterPro" id="IPR000515">
    <property type="entry name" value="MetI-like"/>
</dbReference>
<evidence type="ECO:0000256" key="5">
    <source>
        <dbReference type="ARBA" id="ARBA00022989"/>
    </source>
</evidence>
<dbReference type="PANTHER" id="PTHR30193:SF1">
    <property type="entry name" value="ABC TRANSPORTER PERMEASE PROTEIN YESP-RELATED"/>
    <property type="match status" value="1"/>
</dbReference>
<dbReference type="PROSITE" id="PS50928">
    <property type="entry name" value="ABC_TM1"/>
    <property type="match status" value="1"/>
</dbReference>
<feature type="transmembrane region" description="Helical" evidence="7">
    <location>
        <begin position="96"/>
        <end position="118"/>
    </location>
</feature>
<keyword evidence="4 7" id="KW-0812">Transmembrane</keyword>
<evidence type="ECO:0000256" key="8">
    <source>
        <dbReference type="SAM" id="MobiDB-lite"/>
    </source>
</evidence>
<evidence type="ECO:0000256" key="6">
    <source>
        <dbReference type="ARBA" id="ARBA00023136"/>
    </source>
</evidence>
<dbReference type="EMBL" id="BAAAPW010000001">
    <property type="protein sequence ID" value="GAA2026073.1"/>
    <property type="molecule type" value="Genomic_DNA"/>
</dbReference>
<dbReference type="InterPro" id="IPR035906">
    <property type="entry name" value="MetI-like_sf"/>
</dbReference>
<feature type="transmembrane region" description="Helical" evidence="7">
    <location>
        <begin position="231"/>
        <end position="251"/>
    </location>
</feature>
<name>A0ABN2U0D0_9MICO</name>
<feature type="domain" description="ABC transmembrane type-1" evidence="9">
    <location>
        <begin position="92"/>
        <end position="306"/>
    </location>
</feature>
<accession>A0ABN2U0D0</accession>
<feature type="region of interest" description="Disordered" evidence="8">
    <location>
        <begin position="1"/>
        <end position="22"/>
    </location>
</feature>
<keyword evidence="6 7" id="KW-0472">Membrane</keyword>
<dbReference type="Proteomes" id="UP001501196">
    <property type="component" value="Unassembled WGS sequence"/>
</dbReference>
<evidence type="ECO:0000256" key="1">
    <source>
        <dbReference type="ARBA" id="ARBA00004651"/>
    </source>
</evidence>
<gene>
    <name evidence="10" type="ORF">GCM10009819_06480</name>
</gene>
<feature type="transmembrane region" description="Helical" evidence="7">
    <location>
        <begin position="130"/>
        <end position="150"/>
    </location>
</feature>
<reference evidence="10 11" key="1">
    <citation type="journal article" date="2019" name="Int. J. Syst. Evol. Microbiol.">
        <title>The Global Catalogue of Microorganisms (GCM) 10K type strain sequencing project: providing services to taxonomists for standard genome sequencing and annotation.</title>
        <authorList>
            <consortium name="The Broad Institute Genomics Platform"/>
            <consortium name="The Broad Institute Genome Sequencing Center for Infectious Disease"/>
            <person name="Wu L."/>
            <person name="Ma J."/>
        </authorList>
    </citation>
    <scope>NUCLEOTIDE SEQUENCE [LARGE SCALE GENOMIC DNA]</scope>
    <source>
        <strain evidence="10 11">JCM 15672</strain>
    </source>
</reference>
<evidence type="ECO:0000256" key="3">
    <source>
        <dbReference type="ARBA" id="ARBA00022475"/>
    </source>
</evidence>
<dbReference type="PANTHER" id="PTHR30193">
    <property type="entry name" value="ABC TRANSPORTER PERMEASE PROTEIN"/>
    <property type="match status" value="1"/>
</dbReference>
<evidence type="ECO:0000256" key="2">
    <source>
        <dbReference type="ARBA" id="ARBA00022448"/>
    </source>
</evidence>
<feature type="transmembrane region" description="Helical" evidence="7">
    <location>
        <begin position="290"/>
        <end position="309"/>
    </location>
</feature>
<comment type="caution">
    <text evidence="10">The sequence shown here is derived from an EMBL/GenBank/DDBJ whole genome shotgun (WGS) entry which is preliminary data.</text>
</comment>
<feature type="transmembrane region" description="Helical" evidence="7">
    <location>
        <begin position="32"/>
        <end position="59"/>
    </location>
</feature>
<sequence length="319" mass="34705">MSATTIAPTATGTAAKAAGPRRGAARRRRENLAGYLFMTPWLIGFVAIIGGPVVVSLYLSFTDYSILGDADWVGTENYQKMFTEDQRFWAALRVTFTYLIVSVPLVQVFALGLATLLVRGIRGLTAYRALFYVPSLIGGSVAIAILWRFIFSANGLLNNFLTAIGLPTDYSWIGMPETALSTLVILNIWQFGAAMIIYLAGLKQIPTELYEAATVDGAGGLRKFWSITLPMLSPVIFFNLLMNVVAAFQAFNTAYIVSNGTGGPADSTLFYTLYLYQRGFVDFDMGYASALGWVLLVICGAVAAGLFALSRRVVFYGDE</sequence>